<dbReference type="InterPro" id="IPR011856">
    <property type="entry name" value="tRNA_endonuc-like_dom_sf"/>
</dbReference>
<evidence type="ECO:0000313" key="5">
    <source>
        <dbReference type="Proteomes" id="UP000078582"/>
    </source>
</evidence>
<keyword evidence="5" id="KW-1185">Reference proteome</keyword>
<keyword evidence="2" id="KW-0540">Nuclease</keyword>
<dbReference type="SMART" id="SM00990">
    <property type="entry name" value="VRR_NUC"/>
    <property type="match status" value="1"/>
</dbReference>
<dbReference type="Pfam" id="PF08774">
    <property type="entry name" value="VRR_NUC"/>
    <property type="match status" value="1"/>
</dbReference>
<evidence type="ECO:0000313" key="4">
    <source>
        <dbReference type="EMBL" id="ANK63393.1"/>
    </source>
</evidence>
<dbReference type="Gene3D" id="3.40.1350.10">
    <property type="match status" value="1"/>
</dbReference>
<evidence type="ECO:0000256" key="3">
    <source>
        <dbReference type="ARBA" id="ARBA00022801"/>
    </source>
</evidence>
<dbReference type="GO" id="GO:0003676">
    <property type="term" value="F:nucleic acid binding"/>
    <property type="evidence" value="ECO:0007669"/>
    <property type="project" value="InterPro"/>
</dbReference>
<dbReference type="GO" id="GO:0016788">
    <property type="term" value="F:hydrolase activity, acting on ester bonds"/>
    <property type="evidence" value="ECO:0007669"/>
    <property type="project" value="InterPro"/>
</dbReference>
<comment type="cofactor">
    <cofactor evidence="1">
        <name>Mg(2+)</name>
        <dbReference type="ChEBI" id="CHEBI:18420"/>
    </cofactor>
</comment>
<dbReference type="RefSeq" id="WP_068280122.1">
    <property type="nucleotide sequence ID" value="NZ_CP014873.1"/>
</dbReference>
<name>A0A192H577_9LACO</name>
<dbReference type="EMBL" id="CP014873">
    <property type="protein sequence ID" value="ANK63393.1"/>
    <property type="molecule type" value="Genomic_DNA"/>
</dbReference>
<sequence>MSRTNPETVIQREIRDTLEHLGYLVLRLPVGQMRLARGYMFNTGVPNGTPDLLAIAKSGQASFIEVKTKTGRLRDDQNKWAKSFADWGFNYGVARSADDAIKICKGEF</sequence>
<dbReference type="STRING" id="375175.AYR53_11795"/>
<dbReference type="OrthoDB" id="1697409at2"/>
<organism evidence="4 5">
    <name type="scientific">Loigolactobacillus backii</name>
    <dbReference type="NCBI Taxonomy" id="375175"/>
    <lineage>
        <taxon>Bacteria</taxon>
        <taxon>Bacillati</taxon>
        <taxon>Bacillota</taxon>
        <taxon>Bacilli</taxon>
        <taxon>Lactobacillales</taxon>
        <taxon>Lactobacillaceae</taxon>
        <taxon>Loigolactobacillus</taxon>
    </lineage>
</organism>
<dbReference type="Proteomes" id="UP000078582">
    <property type="component" value="Chromosome"/>
</dbReference>
<dbReference type="GO" id="GO:0004518">
    <property type="term" value="F:nuclease activity"/>
    <property type="evidence" value="ECO:0007669"/>
    <property type="project" value="UniProtKB-KW"/>
</dbReference>
<dbReference type="GeneID" id="42982943"/>
<evidence type="ECO:0000256" key="1">
    <source>
        <dbReference type="ARBA" id="ARBA00001946"/>
    </source>
</evidence>
<reference evidence="4 5" key="1">
    <citation type="submission" date="2016-03" db="EMBL/GenBank/DDBJ databases">
        <title>Pediococcus and Lactobacillus from brewery environment - whole genome sequencing and assembly.</title>
        <authorList>
            <person name="Behr J."/>
            <person name="Geissler A.J."/>
            <person name="Vogel R.F."/>
        </authorList>
    </citation>
    <scope>NUCLEOTIDE SEQUENCE [LARGE SCALE GENOMIC DNA]</scope>
    <source>
        <strain evidence="4 5">TMW 1.1989</strain>
    </source>
</reference>
<proteinExistence type="predicted"/>
<keyword evidence="3" id="KW-0378">Hydrolase</keyword>
<dbReference type="InterPro" id="IPR014883">
    <property type="entry name" value="VRR_NUC"/>
</dbReference>
<accession>A0A192H577</accession>
<evidence type="ECO:0000256" key="2">
    <source>
        <dbReference type="ARBA" id="ARBA00022722"/>
    </source>
</evidence>
<gene>
    <name evidence="4" type="ORF">AYR53_11795</name>
</gene>
<dbReference type="AlphaFoldDB" id="A0A192H577"/>
<protein>
    <submittedName>
        <fullName evidence="4">Uncharacterized protein</fullName>
    </submittedName>
</protein>